<dbReference type="Ensembl" id="ENSSHAT00000047426.1">
    <property type="protein sequence ID" value="ENSSHAP00000023849.1"/>
    <property type="gene ID" value="ENSSHAG00000013734.2"/>
</dbReference>
<evidence type="ECO:0000256" key="16">
    <source>
        <dbReference type="PROSITE-ProRule" id="PRU00042"/>
    </source>
</evidence>
<comment type="similarity">
    <text evidence="2">Belongs to the krueppel C2H2-type zinc-finger protein family.</text>
</comment>
<feature type="domain" description="C2H2-type" evidence="18">
    <location>
        <begin position="228"/>
        <end position="256"/>
    </location>
</feature>
<dbReference type="FunCoup" id="A0A7N4UXJ8">
    <property type="interactions" value="291"/>
</dbReference>
<dbReference type="AlphaFoldDB" id="A0A7N4UXJ8"/>
<dbReference type="InParanoid" id="A0A7N4UXJ8"/>
<dbReference type="RefSeq" id="XP_031797956.1">
    <property type="nucleotide sequence ID" value="XM_031942096.1"/>
</dbReference>
<dbReference type="GO" id="GO:0006325">
    <property type="term" value="P:chromatin organization"/>
    <property type="evidence" value="ECO:0007669"/>
    <property type="project" value="UniProtKB-KW"/>
</dbReference>
<dbReference type="InterPro" id="IPR050688">
    <property type="entry name" value="Zinc_finger/UBP_domain"/>
</dbReference>
<dbReference type="SMART" id="SM00355">
    <property type="entry name" value="ZnF_C2H2"/>
    <property type="match status" value="4"/>
</dbReference>
<dbReference type="GO" id="GO:0008270">
    <property type="term" value="F:zinc ion binding"/>
    <property type="evidence" value="ECO:0007669"/>
    <property type="project" value="UniProtKB-KW"/>
</dbReference>
<dbReference type="Proteomes" id="UP000007648">
    <property type="component" value="Unassembled WGS sequence"/>
</dbReference>
<dbReference type="FunFam" id="3.30.160.60:FF:004065">
    <property type="match status" value="1"/>
</dbReference>
<name>A0A7N4UXJ8_SARHA</name>
<proteinExistence type="inferred from homology"/>
<dbReference type="PROSITE" id="PS00028">
    <property type="entry name" value="ZINC_FINGER_C2H2_1"/>
    <property type="match status" value="1"/>
</dbReference>
<evidence type="ECO:0000256" key="14">
    <source>
        <dbReference type="ARBA" id="ARBA00054986"/>
    </source>
</evidence>
<dbReference type="PROSITE" id="PS50157">
    <property type="entry name" value="ZINC_FINGER_C2H2_2"/>
    <property type="match status" value="2"/>
</dbReference>
<evidence type="ECO:0000256" key="4">
    <source>
        <dbReference type="ARBA" id="ARBA00022723"/>
    </source>
</evidence>
<dbReference type="InterPro" id="IPR013087">
    <property type="entry name" value="Znf_C2H2_type"/>
</dbReference>
<dbReference type="SUPFAM" id="SSF57667">
    <property type="entry name" value="beta-beta-alpha zinc fingers"/>
    <property type="match status" value="1"/>
</dbReference>
<gene>
    <name evidence="19" type="primary">ZNF518B</name>
</gene>
<evidence type="ECO:0000256" key="2">
    <source>
        <dbReference type="ARBA" id="ARBA00006991"/>
    </source>
</evidence>
<protein>
    <recommendedName>
        <fullName evidence="15">Zinc finger protein 518B</fullName>
    </recommendedName>
</protein>
<evidence type="ECO:0000313" key="19">
    <source>
        <dbReference type="Ensembl" id="ENSSHAP00000023849.1"/>
    </source>
</evidence>
<reference evidence="19 20" key="1">
    <citation type="journal article" date="2011" name="Proc. Natl. Acad. Sci. U.S.A.">
        <title>Genetic diversity and population structure of the endangered marsupial Sarcophilus harrisii (Tasmanian devil).</title>
        <authorList>
            <person name="Miller W."/>
            <person name="Hayes V.M."/>
            <person name="Ratan A."/>
            <person name="Petersen D.C."/>
            <person name="Wittekindt N.E."/>
            <person name="Miller J."/>
            <person name="Walenz B."/>
            <person name="Knight J."/>
            <person name="Qi J."/>
            <person name="Zhao F."/>
            <person name="Wang Q."/>
            <person name="Bedoya-Reina O.C."/>
            <person name="Katiyar N."/>
            <person name="Tomsho L.P."/>
            <person name="Kasson L.M."/>
            <person name="Hardie R.A."/>
            <person name="Woodbridge P."/>
            <person name="Tindall E.A."/>
            <person name="Bertelsen M.F."/>
            <person name="Dixon D."/>
            <person name="Pyecroft S."/>
            <person name="Helgen K.M."/>
            <person name="Lesk A.M."/>
            <person name="Pringle T.H."/>
            <person name="Patterson N."/>
            <person name="Zhang Y."/>
            <person name="Kreiss A."/>
            <person name="Woods G.M."/>
            <person name="Jones M.E."/>
            <person name="Schuster S.C."/>
        </authorList>
    </citation>
    <scope>NUCLEOTIDE SEQUENCE [LARGE SCALE GENOMIC DNA]</scope>
</reference>
<keyword evidence="8" id="KW-0832">Ubl conjugation</keyword>
<dbReference type="RefSeq" id="XP_031797957.1">
    <property type="nucleotide sequence ID" value="XM_031942097.1"/>
</dbReference>
<evidence type="ECO:0000313" key="20">
    <source>
        <dbReference type="Proteomes" id="UP000007648"/>
    </source>
</evidence>
<feature type="domain" description="C2H2-type" evidence="18">
    <location>
        <begin position="200"/>
        <end position="227"/>
    </location>
</feature>
<evidence type="ECO:0000256" key="7">
    <source>
        <dbReference type="ARBA" id="ARBA00022833"/>
    </source>
</evidence>
<dbReference type="OrthoDB" id="8069632at2759"/>
<dbReference type="GO" id="GO:0005634">
    <property type="term" value="C:nucleus"/>
    <property type="evidence" value="ECO:0007669"/>
    <property type="project" value="UniProtKB-SubCell"/>
</dbReference>
<keyword evidence="11" id="KW-0238">DNA-binding</keyword>
<feature type="region of interest" description="Disordered" evidence="17">
    <location>
        <begin position="886"/>
        <end position="912"/>
    </location>
</feature>
<feature type="region of interest" description="Disordered" evidence="17">
    <location>
        <begin position="621"/>
        <end position="640"/>
    </location>
</feature>
<keyword evidence="13" id="KW-0539">Nucleus</keyword>
<evidence type="ECO:0000256" key="11">
    <source>
        <dbReference type="ARBA" id="ARBA00023125"/>
    </source>
</evidence>
<evidence type="ECO:0000256" key="6">
    <source>
        <dbReference type="ARBA" id="ARBA00022771"/>
    </source>
</evidence>
<dbReference type="InterPro" id="IPR036236">
    <property type="entry name" value="Znf_C2H2_sf"/>
</dbReference>
<dbReference type="RefSeq" id="XP_031797959.1">
    <property type="nucleotide sequence ID" value="XM_031942099.1"/>
</dbReference>
<comment type="function">
    <text evidence="14">Through its association with the EHMT1-EHMT2/G9A and PRC2/EED-EZH2 histone methyltransferase complexes may function in gene silencing, regulating repressive post-translational methylation of histone tails at promoters of target genes.</text>
</comment>
<evidence type="ECO:0000256" key="5">
    <source>
        <dbReference type="ARBA" id="ARBA00022737"/>
    </source>
</evidence>
<dbReference type="GeneID" id="100917971"/>
<feature type="compositionally biased region" description="Basic and acidic residues" evidence="17">
    <location>
        <begin position="789"/>
        <end position="802"/>
    </location>
</feature>
<evidence type="ECO:0000256" key="12">
    <source>
        <dbReference type="ARBA" id="ARBA00023163"/>
    </source>
</evidence>
<keyword evidence="10" id="KW-0805">Transcription regulation</keyword>
<dbReference type="PANTHER" id="PTHR24403:SF100">
    <property type="entry name" value="C2H2-TYPE DOMAIN-CONTAINING PROTEIN"/>
    <property type="match status" value="1"/>
</dbReference>
<dbReference type="GO" id="GO:0003677">
    <property type="term" value="F:DNA binding"/>
    <property type="evidence" value="ECO:0007669"/>
    <property type="project" value="UniProtKB-KW"/>
</dbReference>
<organism evidence="19 20">
    <name type="scientific">Sarcophilus harrisii</name>
    <name type="common">Tasmanian devil</name>
    <name type="synonym">Sarcophilus laniarius</name>
    <dbReference type="NCBI Taxonomy" id="9305"/>
    <lineage>
        <taxon>Eukaryota</taxon>
        <taxon>Metazoa</taxon>
        <taxon>Chordata</taxon>
        <taxon>Craniata</taxon>
        <taxon>Vertebrata</taxon>
        <taxon>Euteleostomi</taxon>
        <taxon>Mammalia</taxon>
        <taxon>Metatheria</taxon>
        <taxon>Dasyuromorphia</taxon>
        <taxon>Dasyuridae</taxon>
        <taxon>Sarcophilus</taxon>
    </lineage>
</organism>
<dbReference type="GeneTree" id="ENSGT00940000160595"/>
<evidence type="ECO:0000256" key="13">
    <source>
        <dbReference type="ARBA" id="ARBA00023242"/>
    </source>
</evidence>
<evidence type="ECO:0000259" key="18">
    <source>
        <dbReference type="PROSITE" id="PS50157"/>
    </source>
</evidence>
<dbReference type="PANTHER" id="PTHR24403">
    <property type="entry name" value="ZINC FINGER PROTEIN"/>
    <property type="match status" value="1"/>
</dbReference>
<dbReference type="CTD" id="85460"/>
<dbReference type="RefSeq" id="XP_023361867.1">
    <property type="nucleotide sequence ID" value="XM_023506099.2"/>
</dbReference>
<keyword evidence="7" id="KW-0862">Zinc</keyword>
<dbReference type="KEGG" id="shr:100917971"/>
<feature type="compositionally biased region" description="Polar residues" evidence="17">
    <location>
        <begin position="48"/>
        <end position="70"/>
    </location>
</feature>
<reference evidence="19" key="2">
    <citation type="submission" date="2025-08" db="UniProtKB">
        <authorList>
            <consortium name="Ensembl"/>
        </authorList>
    </citation>
    <scope>IDENTIFICATION</scope>
</reference>
<evidence type="ECO:0000256" key="15">
    <source>
        <dbReference type="ARBA" id="ARBA00069540"/>
    </source>
</evidence>
<keyword evidence="4" id="KW-0479">Metal-binding</keyword>
<keyword evidence="20" id="KW-1185">Reference proteome</keyword>
<keyword evidence="9" id="KW-0156">Chromatin regulator</keyword>
<feature type="region of interest" description="Disordered" evidence="17">
    <location>
        <begin position="851"/>
        <end position="874"/>
    </location>
</feature>
<sequence>MPGTEHAEDCIPGISLTEGLELNTQLFLEMQIKKMKEIIPQLYTNQVNDRNNSLTTSPKQLDSEHVNQPNGHEAQPNGHEAHLHGYQERRAEDDERMSIVTCMRCRSVQKIPLEELKKDQMFFACVKCNLGISPPFPSLNDVPNAIDSGNKDNATSRTITNQFKVKNFQPGKYYCDKCRFSTKDALQYKKHTLQHEDVRFFCSHCSYVSYTKGEFQRHLVKHTGTFPYQCEYCDYGAVRNDYIVKHTRRVHETSGEKRPFKQTLEYQSKRISFSKPNSEVFSEVPKSGSFLNEPSDLSLCFPGHGDQDRADCDDAIPFKKSKECSKEEAASAPDQACLPEPSKVNFFENENIEVELLSPAKEAVKPGVPLTVVAPAELKVPDNCLAQLIDVKVVNGTQQLVLKLIPLKEKSGFAPGSKEGKYELVSRSTVPNEREKLVPTEQALPAVDRSPEKPLDVNNLHCTDYTQVKDLSRRKTCVSQVLKNKAETYQSPCRSCPNRDRIGEWRQEVPSVPYRAAPLSPVSSRDGDMKQNKCCCSLSVMNSGTLCSPLKRSGVLPHLSALSPHQDRSPNHLEKSLSTCKPAEAIGTFAERGNLPVSPRASLHRNEVGSFKMVAFSKSPKQAQAKEPSGCPNRVPDSSLHGEQSHITLIGENDNKTQDPEEIILEDLMGITIQNSESTSSDGPVISSVFSLSSGIENIPEGIKWDDASCSKTTSVSSLHRKFAQLVAATDSSAPSLSTVEQLSLPLGTPIDYVLGHTALNLDPRPHRELQNNVAGIEQFTCQQMQGQHSKEEAGERRKGPDARPSLGELSSTEKERLVESKQPCDAFGNKRLSPTSVSFNFLEQVGEDLSLTNKSQSTESSRNLGTSLENKPNQELTASTVFNQSNSACSQPKETIDKDQQEKMSFNDPTGSKIKTKQAVIAKKKTKLQSDSSNLLPDVCIFMTSRHLRLMPVRTEQLIKCPRRNQPVVVLNHPDVDSVEVINVMKVVNKYKGNVLKVVLSERTCDQLGVKRHHSRLIYQNTEAVFPVKKQTMLKMKLKKIHKNSYQVVDSLPGESVQGMFKCWFCGRIYEDQEEWMSHGQRHLIEATRDWEQLSPPLGIPK</sequence>
<feature type="region of interest" description="Disordered" evidence="17">
    <location>
        <begin position="783"/>
        <end position="830"/>
    </location>
</feature>
<accession>A0A7N4UXJ8</accession>
<evidence type="ECO:0000256" key="9">
    <source>
        <dbReference type="ARBA" id="ARBA00022853"/>
    </source>
</evidence>
<evidence type="ECO:0000256" key="3">
    <source>
        <dbReference type="ARBA" id="ARBA00022499"/>
    </source>
</evidence>
<dbReference type="RefSeq" id="XP_031797958.1">
    <property type="nucleotide sequence ID" value="XM_031942098.1"/>
</dbReference>
<keyword evidence="5" id="KW-0677">Repeat</keyword>
<evidence type="ECO:0000256" key="10">
    <source>
        <dbReference type="ARBA" id="ARBA00023015"/>
    </source>
</evidence>
<evidence type="ECO:0000256" key="1">
    <source>
        <dbReference type="ARBA" id="ARBA00004123"/>
    </source>
</evidence>
<feature type="region of interest" description="Disordered" evidence="17">
    <location>
        <begin position="48"/>
        <end position="79"/>
    </location>
</feature>
<dbReference type="GO" id="GO:0045944">
    <property type="term" value="P:positive regulation of transcription by RNA polymerase II"/>
    <property type="evidence" value="ECO:0007669"/>
    <property type="project" value="TreeGrafter"/>
</dbReference>
<evidence type="ECO:0000256" key="8">
    <source>
        <dbReference type="ARBA" id="ARBA00022843"/>
    </source>
</evidence>
<dbReference type="Gene3D" id="3.30.160.60">
    <property type="entry name" value="Classic Zinc Finger"/>
    <property type="match status" value="1"/>
</dbReference>
<evidence type="ECO:0000256" key="17">
    <source>
        <dbReference type="SAM" id="MobiDB-lite"/>
    </source>
</evidence>
<keyword evidence="12" id="KW-0804">Transcription</keyword>
<keyword evidence="3" id="KW-1017">Isopeptide bond</keyword>
<keyword evidence="6 16" id="KW-0863">Zinc-finger</keyword>
<reference evidence="19" key="3">
    <citation type="submission" date="2025-09" db="UniProtKB">
        <authorList>
            <consortium name="Ensembl"/>
        </authorList>
    </citation>
    <scope>IDENTIFICATION</scope>
</reference>
<comment type="subcellular location">
    <subcellularLocation>
        <location evidence="1">Nucleus</location>
    </subcellularLocation>
</comment>